<dbReference type="EMBL" id="UZWE01000067">
    <property type="protein sequence ID" value="VDS10585.1"/>
    <property type="molecule type" value="Genomic_DNA"/>
</dbReference>
<dbReference type="GO" id="GO:0000160">
    <property type="term" value="P:phosphorelay signal transduction system"/>
    <property type="evidence" value="ECO:0007669"/>
    <property type="project" value="InterPro"/>
</dbReference>
<evidence type="ECO:0000256" key="1">
    <source>
        <dbReference type="ARBA" id="ARBA00022553"/>
    </source>
</evidence>
<sequence>MASIDHYALVADDDPLIRMDAQAILAGAGFRVHAAASAEEALQILDRHGPAIRLLFTDVQMPPGPLTGFDLAWRCAETWPQIGILVASGAVPPEPGDIPEQAVFLPKPFSEDLVRNHLKAILSDSQGPQDRQTSLS</sequence>
<protein>
    <submittedName>
        <fullName evidence="4">Response regulator FixJ</fullName>
    </submittedName>
</protein>
<reference evidence="4 5" key="1">
    <citation type="submission" date="2018-12" db="EMBL/GenBank/DDBJ databases">
        <authorList>
            <person name="Criscuolo A."/>
        </authorList>
    </citation>
    <scope>NUCLEOTIDE SEQUENCE [LARGE SCALE GENOMIC DNA]</scope>
    <source>
        <strain evidence="4">ACIP1116241</strain>
    </source>
</reference>
<dbReference type="Pfam" id="PF00072">
    <property type="entry name" value="Response_reg"/>
    <property type="match status" value="1"/>
</dbReference>
<proteinExistence type="predicted"/>
<dbReference type="PANTHER" id="PTHR44591:SF3">
    <property type="entry name" value="RESPONSE REGULATORY DOMAIN-CONTAINING PROTEIN"/>
    <property type="match status" value="1"/>
</dbReference>
<dbReference type="Proteomes" id="UP000270743">
    <property type="component" value="Unassembled WGS sequence"/>
</dbReference>
<evidence type="ECO:0000313" key="5">
    <source>
        <dbReference type="Proteomes" id="UP000270743"/>
    </source>
</evidence>
<name>A0A3S4GQU9_9RHOB</name>
<dbReference type="SMART" id="SM00448">
    <property type="entry name" value="REC"/>
    <property type="match status" value="1"/>
</dbReference>
<dbReference type="InterPro" id="IPR011006">
    <property type="entry name" value="CheY-like_superfamily"/>
</dbReference>
<dbReference type="Gene3D" id="3.40.50.2300">
    <property type="match status" value="1"/>
</dbReference>
<feature type="modified residue" description="4-aspartylphosphate" evidence="2">
    <location>
        <position position="58"/>
    </location>
</feature>
<dbReference type="PROSITE" id="PS50110">
    <property type="entry name" value="RESPONSE_REGULATORY"/>
    <property type="match status" value="1"/>
</dbReference>
<evidence type="ECO:0000259" key="3">
    <source>
        <dbReference type="PROSITE" id="PS50110"/>
    </source>
</evidence>
<keyword evidence="5" id="KW-1185">Reference proteome</keyword>
<dbReference type="InterPro" id="IPR001789">
    <property type="entry name" value="Sig_transdc_resp-reg_receiver"/>
</dbReference>
<feature type="domain" description="Response regulatory" evidence="3">
    <location>
        <begin position="7"/>
        <end position="122"/>
    </location>
</feature>
<evidence type="ECO:0000313" key="4">
    <source>
        <dbReference type="EMBL" id="VDS10585.1"/>
    </source>
</evidence>
<dbReference type="InterPro" id="IPR050595">
    <property type="entry name" value="Bact_response_regulator"/>
</dbReference>
<accession>A0A3S4GQU9</accession>
<dbReference type="PANTHER" id="PTHR44591">
    <property type="entry name" value="STRESS RESPONSE REGULATOR PROTEIN 1"/>
    <property type="match status" value="1"/>
</dbReference>
<organism evidence="4 5">
    <name type="scientific">Paracoccus haematequi</name>
    <dbReference type="NCBI Taxonomy" id="2491866"/>
    <lineage>
        <taxon>Bacteria</taxon>
        <taxon>Pseudomonadati</taxon>
        <taxon>Pseudomonadota</taxon>
        <taxon>Alphaproteobacteria</taxon>
        <taxon>Rhodobacterales</taxon>
        <taxon>Paracoccaceae</taxon>
        <taxon>Paracoccus</taxon>
    </lineage>
</organism>
<dbReference type="AlphaFoldDB" id="A0A3S4GQU9"/>
<gene>
    <name evidence="4" type="ORF">PARHAE_03801</name>
</gene>
<dbReference type="SUPFAM" id="SSF52172">
    <property type="entry name" value="CheY-like"/>
    <property type="match status" value="1"/>
</dbReference>
<evidence type="ECO:0000256" key="2">
    <source>
        <dbReference type="PROSITE-ProRule" id="PRU00169"/>
    </source>
</evidence>
<keyword evidence="1 2" id="KW-0597">Phosphoprotein</keyword>